<dbReference type="RefSeq" id="WP_213235340.1">
    <property type="nucleotide sequence ID" value="NZ_JAHBCL010000003.1"/>
</dbReference>
<name>A0ABS5PKX4_9FIRM</name>
<accession>A0ABS5PKX4</accession>
<feature type="domain" description="HD-GYP" evidence="2">
    <location>
        <begin position="208"/>
        <end position="395"/>
    </location>
</feature>
<comment type="caution">
    <text evidence="3">The sequence shown here is derived from an EMBL/GenBank/DDBJ whole genome shotgun (WGS) entry which is preliminary data.</text>
</comment>
<keyword evidence="4" id="KW-1185">Reference proteome</keyword>
<feature type="transmembrane region" description="Helical" evidence="1">
    <location>
        <begin position="76"/>
        <end position="95"/>
    </location>
</feature>
<feature type="transmembrane region" description="Helical" evidence="1">
    <location>
        <begin position="20"/>
        <end position="38"/>
    </location>
</feature>
<protein>
    <submittedName>
        <fullName evidence="3">HD domain-containing protein</fullName>
    </submittedName>
</protein>
<feature type="transmembrane region" description="Helical" evidence="1">
    <location>
        <begin position="44"/>
        <end position="64"/>
    </location>
</feature>
<dbReference type="EMBL" id="JAHBCL010000003">
    <property type="protein sequence ID" value="MBS7525552.1"/>
    <property type="molecule type" value="Genomic_DNA"/>
</dbReference>
<dbReference type="PANTHER" id="PTHR43155">
    <property type="entry name" value="CYCLIC DI-GMP PHOSPHODIESTERASE PA4108-RELATED"/>
    <property type="match status" value="1"/>
</dbReference>
<dbReference type="CDD" id="cd00077">
    <property type="entry name" value="HDc"/>
    <property type="match status" value="1"/>
</dbReference>
<sequence length="395" mass="44912">MTKLVLNELKRQNKQFLMRMLPFTGFIGLVMAFISVYIEDVLGIMLNHLFLGFASLLLVGLFWWTEQQTGNMDRWIFVLIMASIAMCLIWGVNMLGYSPSSIVSILDFTLAMLIASVTVPMPTKYYLPMMIVANLYLFIGTPFLNNAQGGFGLLEVSVVILSITCVYMGKLSYERTAKSIEMTDALERQREHLEELVLEKTTALKQREDAFSKEVIGVLSSVIEHYDAYTKGHSEKVAHLSEIIARAMGYDLEFQQEIYWAGLIHDIGKIKVSKELLNKPGYLTDEEYRLLKQHPIYGYDMIKASKPLKNVSKYVFHHHEFYNGKGYPLGLEGDGIPKASQILCVADAWDAMRSERIYRSALSVEEARAELLACRGQQFSPDVVDVFLTLEESYI</sequence>
<dbReference type="SUPFAM" id="SSF109604">
    <property type="entry name" value="HD-domain/PDEase-like"/>
    <property type="match status" value="1"/>
</dbReference>
<dbReference type="PROSITE" id="PS51832">
    <property type="entry name" value="HD_GYP"/>
    <property type="match status" value="1"/>
</dbReference>
<reference evidence="3 4" key="1">
    <citation type="submission" date="2021-05" db="EMBL/GenBank/DDBJ databases">
        <title>Fusibacter ferrireducens sp. nov., an anaerobic, sulfur- and Fe-reducing bacterium isolated from the mangrove sediment.</title>
        <authorList>
            <person name="Qiu D."/>
        </authorList>
    </citation>
    <scope>NUCLEOTIDE SEQUENCE [LARGE SCALE GENOMIC DNA]</scope>
    <source>
        <strain evidence="3 4">DSM 12116</strain>
    </source>
</reference>
<dbReference type="SMART" id="SM00471">
    <property type="entry name" value="HDc"/>
    <property type="match status" value="1"/>
</dbReference>
<feature type="transmembrane region" description="Helical" evidence="1">
    <location>
        <begin position="126"/>
        <end position="144"/>
    </location>
</feature>
<evidence type="ECO:0000313" key="3">
    <source>
        <dbReference type="EMBL" id="MBS7525552.1"/>
    </source>
</evidence>
<feature type="transmembrane region" description="Helical" evidence="1">
    <location>
        <begin position="150"/>
        <end position="169"/>
    </location>
</feature>
<dbReference type="Pfam" id="PF13487">
    <property type="entry name" value="HD_5"/>
    <property type="match status" value="1"/>
</dbReference>
<dbReference type="InterPro" id="IPR003607">
    <property type="entry name" value="HD/PDEase_dom"/>
</dbReference>
<evidence type="ECO:0000256" key="1">
    <source>
        <dbReference type="SAM" id="Phobius"/>
    </source>
</evidence>
<organism evidence="3 4">
    <name type="scientific">Fusibacter paucivorans</name>
    <dbReference type="NCBI Taxonomy" id="76009"/>
    <lineage>
        <taxon>Bacteria</taxon>
        <taxon>Bacillati</taxon>
        <taxon>Bacillota</taxon>
        <taxon>Clostridia</taxon>
        <taxon>Eubacteriales</taxon>
        <taxon>Eubacteriales Family XII. Incertae Sedis</taxon>
        <taxon>Fusibacter</taxon>
    </lineage>
</organism>
<keyword evidence="1" id="KW-0472">Membrane</keyword>
<dbReference type="Gene3D" id="1.10.3210.10">
    <property type="entry name" value="Hypothetical protein af1432"/>
    <property type="match status" value="1"/>
</dbReference>
<proteinExistence type="predicted"/>
<dbReference type="Proteomes" id="UP000746471">
    <property type="component" value="Unassembled WGS sequence"/>
</dbReference>
<keyword evidence="1" id="KW-1133">Transmembrane helix</keyword>
<gene>
    <name evidence="3" type="ORF">KHM83_02530</name>
</gene>
<evidence type="ECO:0000313" key="4">
    <source>
        <dbReference type="Proteomes" id="UP000746471"/>
    </source>
</evidence>
<evidence type="ECO:0000259" key="2">
    <source>
        <dbReference type="PROSITE" id="PS51832"/>
    </source>
</evidence>
<keyword evidence="1" id="KW-0812">Transmembrane</keyword>
<dbReference type="InterPro" id="IPR037522">
    <property type="entry name" value="HD_GYP_dom"/>
</dbReference>